<dbReference type="GO" id="GO:1901678">
    <property type="term" value="P:iron coordination entity transport"/>
    <property type="evidence" value="ECO:0007669"/>
    <property type="project" value="UniProtKB-ARBA"/>
</dbReference>
<dbReference type="InterPro" id="IPR002491">
    <property type="entry name" value="ABC_transptr_periplasmic_BD"/>
</dbReference>
<sequence>MRTSRALIATSFTLAAGVALAGCASGTPGASESPAAEDEILTIEHAQGETEVAADPETVIVLDLASLDTLDALGVDVAGVAKGNLPSYLDDYEGDEYLNAGTLFEPDFAEIEAASPDLIIVANRSSEAYPELAEIAPTIDLTLDWTDYLGSFEANTRALGEIFGKQDEVDAALAEIEDKIAQTQDAAADAGTGLIVLTSGGEVTAFGPGSRFGWLHDELGVTPAIEDVEAATHGDPVSFEFLLETDPDWLFVIDRDAATGEGTQSAEQILDNEIVAQTTAWLAGQVVYLDPAPWYIVMSGLTSVNTMIDQIQGGLS</sequence>
<feature type="domain" description="Fe/B12 periplasmic-binding" evidence="6">
    <location>
        <begin position="58"/>
        <end position="316"/>
    </location>
</feature>
<keyword evidence="3" id="KW-0813">Transport</keyword>
<dbReference type="EMBL" id="CP137080">
    <property type="protein sequence ID" value="WOQ70025.1"/>
    <property type="molecule type" value="Genomic_DNA"/>
</dbReference>
<dbReference type="PANTHER" id="PTHR30532">
    <property type="entry name" value="IRON III DICITRATE-BINDING PERIPLASMIC PROTEIN"/>
    <property type="match status" value="1"/>
</dbReference>
<accession>A0AAU0MHE6</accession>
<evidence type="ECO:0000256" key="5">
    <source>
        <dbReference type="SAM" id="SignalP"/>
    </source>
</evidence>
<dbReference type="Proteomes" id="UP001329313">
    <property type="component" value="Chromosome"/>
</dbReference>
<dbReference type="InterPro" id="IPR033870">
    <property type="entry name" value="FatB"/>
</dbReference>
<reference evidence="7 8" key="1">
    <citation type="submission" date="2023-10" db="EMBL/GenBank/DDBJ databases">
        <title>Y20.</title>
        <authorList>
            <person name="Zhang G."/>
            <person name="Ding Y."/>
        </authorList>
    </citation>
    <scope>NUCLEOTIDE SEQUENCE [LARGE SCALE GENOMIC DNA]</scope>
    <source>
        <strain evidence="7 8">Y20</strain>
    </source>
</reference>
<evidence type="ECO:0000313" key="7">
    <source>
        <dbReference type="EMBL" id="WOQ70025.1"/>
    </source>
</evidence>
<dbReference type="KEGG" id="mliy:RYJ27_01995"/>
<dbReference type="PANTHER" id="PTHR30532:SF28">
    <property type="entry name" value="PETROBACTIN-BINDING PROTEIN YCLQ"/>
    <property type="match status" value="1"/>
</dbReference>
<dbReference type="AlphaFoldDB" id="A0AAU0MHE6"/>
<dbReference type="SUPFAM" id="SSF53807">
    <property type="entry name" value="Helical backbone' metal receptor"/>
    <property type="match status" value="1"/>
</dbReference>
<dbReference type="Gene3D" id="3.40.50.1980">
    <property type="entry name" value="Nitrogenase molybdenum iron protein domain"/>
    <property type="match status" value="2"/>
</dbReference>
<dbReference type="GO" id="GO:0030288">
    <property type="term" value="C:outer membrane-bounded periplasmic space"/>
    <property type="evidence" value="ECO:0007669"/>
    <property type="project" value="TreeGrafter"/>
</dbReference>
<evidence type="ECO:0000259" key="6">
    <source>
        <dbReference type="PROSITE" id="PS50983"/>
    </source>
</evidence>
<evidence type="ECO:0000256" key="3">
    <source>
        <dbReference type="ARBA" id="ARBA00022448"/>
    </source>
</evidence>
<evidence type="ECO:0000256" key="1">
    <source>
        <dbReference type="ARBA" id="ARBA00004196"/>
    </source>
</evidence>
<dbReference type="RefSeq" id="WP_330171120.1">
    <property type="nucleotide sequence ID" value="NZ_CP137080.1"/>
</dbReference>
<dbReference type="CDD" id="cd01140">
    <property type="entry name" value="FatB"/>
    <property type="match status" value="1"/>
</dbReference>
<evidence type="ECO:0000256" key="2">
    <source>
        <dbReference type="ARBA" id="ARBA00008814"/>
    </source>
</evidence>
<name>A0AAU0MHE6_9MICO</name>
<comment type="similarity">
    <text evidence="2">Belongs to the bacterial solute-binding protein 8 family.</text>
</comment>
<dbReference type="InterPro" id="IPR051313">
    <property type="entry name" value="Bact_iron-sidero_bind"/>
</dbReference>
<proteinExistence type="inferred from homology"/>
<dbReference type="PROSITE" id="PS50983">
    <property type="entry name" value="FE_B12_PBP"/>
    <property type="match status" value="1"/>
</dbReference>
<evidence type="ECO:0000313" key="8">
    <source>
        <dbReference type="Proteomes" id="UP001329313"/>
    </source>
</evidence>
<keyword evidence="4 5" id="KW-0732">Signal</keyword>
<gene>
    <name evidence="7" type="ORF">RYJ27_01995</name>
</gene>
<dbReference type="PROSITE" id="PS51257">
    <property type="entry name" value="PROKAR_LIPOPROTEIN"/>
    <property type="match status" value="1"/>
</dbReference>
<evidence type="ECO:0000256" key="4">
    <source>
        <dbReference type="ARBA" id="ARBA00022729"/>
    </source>
</evidence>
<keyword evidence="8" id="KW-1185">Reference proteome</keyword>
<dbReference type="Pfam" id="PF01497">
    <property type="entry name" value="Peripla_BP_2"/>
    <property type="match status" value="1"/>
</dbReference>
<protein>
    <submittedName>
        <fullName evidence="7">Siderophore ABC transporter substrate-binding protein</fullName>
    </submittedName>
</protein>
<organism evidence="7 8">
    <name type="scientific">Microbacterium limosum</name>
    <dbReference type="NCBI Taxonomy" id="3079935"/>
    <lineage>
        <taxon>Bacteria</taxon>
        <taxon>Bacillati</taxon>
        <taxon>Actinomycetota</taxon>
        <taxon>Actinomycetes</taxon>
        <taxon>Micrococcales</taxon>
        <taxon>Microbacteriaceae</taxon>
        <taxon>Microbacterium</taxon>
    </lineage>
</organism>
<feature type="signal peptide" evidence="5">
    <location>
        <begin position="1"/>
        <end position="21"/>
    </location>
</feature>
<comment type="subcellular location">
    <subcellularLocation>
        <location evidence="1">Cell envelope</location>
    </subcellularLocation>
</comment>
<feature type="chain" id="PRO_5043658772" evidence="5">
    <location>
        <begin position="22"/>
        <end position="316"/>
    </location>
</feature>